<dbReference type="GO" id="GO:0004497">
    <property type="term" value="F:monooxygenase activity"/>
    <property type="evidence" value="ECO:0007669"/>
    <property type="project" value="UniProtKB-KW"/>
</dbReference>
<organism evidence="5 7">
    <name type="scientific">Pristionchus mayeri</name>
    <dbReference type="NCBI Taxonomy" id="1317129"/>
    <lineage>
        <taxon>Eukaryota</taxon>
        <taxon>Metazoa</taxon>
        <taxon>Ecdysozoa</taxon>
        <taxon>Nematoda</taxon>
        <taxon>Chromadorea</taxon>
        <taxon>Rhabditida</taxon>
        <taxon>Rhabditina</taxon>
        <taxon>Diplogasteromorpha</taxon>
        <taxon>Diplogasteroidea</taxon>
        <taxon>Neodiplogasteridae</taxon>
        <taxon>Pristionchus</taxon>
    </lineage>
</organism>
<feature type="non-terminal residue" evidence="5">
    <location>
        <position position="327"/>
    </location>
</feature>
<comment type="cofactor">
    <cofactor evidence="3">
        <name>heme</name>
        <dbReference type="ChEBI" id="CHEBI:30413"/>
    </cofactor>
</comment>
<evidence type="ECO:0000313" key="7">
    <source>
        <dbReference type="Proteomes" id="UP001328107"/>
    </source>
</evidence>
<evidence type="ECO:0000256" key="3">
    <source>
        <dbReference type="PIRSR" id="PIRSR602401-1"/>
    </source>
</evidence>
<dbReference type="Pfam" id="PF00067">
    <property type="entry name" value="p450"/>
    <property type="match status" value="1"/>
</dbReference>
<dbReference type="GO" id="GO:0005506">
    <property type="term" value="F:iron ion binding"/>
    <property type="evidence" value="ECO:0007669"/>
    <property type="project" value="InterPro"/>
</dbReference>
<dbReference type="GO" id="GO:0016705">
    <property type="term" value="F:oxidoreductase activity, acting on paired donors, with incorporation or reduction of molecular oxygen"/>
    <property type="evidence" value="ECO:0007669"/>
    <property type="project" value="InterPro"/>
</dbReference>
<dbReference type="PANTHER" id="PTHR24284">
    <property type="entry name" value="CYTOCHROME P450 FAMILY"/>
    <property type="match status" value="1"/>
</dbReference>
<dbReference type="GO" id="GO:0020037">
    <property type="term" value="F:heme binding"/>
    <property type="evidence" value="ECO:0007669"/>
    <property type="project" value="InterPro"/>
</dbReference>
<evidence type="ECO:0008006" key="8">
    <source>
        <dbReference type="Google" id="ProtNLM"/>
    </source>
</evidence>
<keyword evidence="7" id="KW-1185">Reference proteome</keyword>
<proteinExistence type="inferred from homology"/>
<dbReference type="Proteomes" id="UP001328107">
    <property type="component" value="Unassembled WGS sequence"/>
</dbReference>
<keyword evidence="3 4" id="KW-0349">Heme</keyword>
<feature type="binding site" description="axial binding residue" evidence="3">
    <location>
        <position position="274"/>
    </location>
    <ligand>
        <name>heme</name>
        <dbReference type="ChEBI" id="CHEBI:30413"/>
    </ligand>
    <ligandPart>
        <name>Fe</name>
        <dbReference type="ChEBI" id="CHEBI:18248"/>
    </ligandPart>
</feature>
<evidence type="ECO:0000256" key="2">
    <source>
        <dbReference type="ARBA" id="ARBA00023033"/>
    </source>
</evidence>
<dbReference type="InterPro" id="IPR036396">
    <property type="entry name" value="Cyt_P450_sf"/>
</dbReference>
<comment type="similarity">
    <text evidence="1 4">Belongs to the cytochrome P450 family.</text>
</comment>
<dbReference type="InterPro" id="IPR017972">
    <property type="entry name" value="Cyt_P450_CS"/>
</dbReference>
<dbReference type="EMBL" id="BTRK01000004">
    <property type="protein sequence ID" value="GMR45653.1"/>
    <property type="molecule type" value="Genomic_DNA"/>
</dbReference>
<accession>A0AAN5CJM1</accession>
<keyword evidence="3 4" id="KW-0479">Metal-binding</keyword>
<evidence type="ECO:0000256" key="1">
    <source>
        <dbReference type="ARBA" id="ARBA00010617"/>
    </source>
</evidence>
<dbReference type="Gene3D" id="1.10.630.10">
    <property type="entry name" value="Cytochrome P450"/>
    <property type="match status" value="1"/>
</dbReference>
<evidence type="ECO:0000313" key="5">
    <source>
        <dbReference type="EMBL" id="GMR45647.1"/>
    </source>
</evidence>
<evidence type="ECO:0000313" key="6">
    <source>
        <dbReference type="EMBL" id="GMR45653.1"/>
    </source>
</evidence>
<sequence>MRWPIQVMVSNVINDVLFGQRYSHAACRPLMNYVEDLNKYLELCSNSIAIMVGMGFPFLAKVPYIGWHVFGKFKHVMEQVNRYIVANVERILAEYDVEDEPACFVQAYAQRMREHEKLNKVNLMATCADFFMGGQETTTTTLRWAMLIFAKNPHLQEKLRAEVHAVVGKDRIPTMADQAQMPFARACALELQRFCNILVTNIVRVTTRDVEIRGRLIPEGTWVNGDIHYVMANDPLFENPEEFRPERYIDDDGVTLRKELMERTIPFSMGKRACAGKGIAAVELFLGLTATFQHFRVSPRPGHEIDLEPRPGVMLLPKPQSLRLERV</sequence>
<dbReference type="InterPro" id="IPR001128">
    <property type="entry name" value="Cyt_P450"/>
</dbReference>
<dbReference type="PRINTS" id="PR00385">
    <property type="entry name" value="P450"/>
</dbReference>
<dbReference type="PRINTS" id="PR00463">
    <property type="entry name" value="EP450I"/>
</dbReference>
<keyword evidence="3 4" id="KW-0408">Iron</keyword>
<name>A0AAN5CJM1_9BILA</name>
<dbReference type="PROSITE" id="PS00086">
    <property type="entry name" value="CYTOCHROME_P450"/>
    <property type="match status" value="1"/>
</dbReference>
<evidence type="ECO:0000256" key="4">
    <source>
        <dbReference type="RuleBase" id="RU000461"/>
    </source>
</evidence>
<comment type="caution">
    <text evidence="5">The sequence shown here is derived from an EMBL/GenBank/DDBJ whole genome shotgun (WGS) entry which is preliminary data.</text>
</comment>
<dbReference type="PANTHER" id="PTHR24284:SF1">
    <property type="entry name" value="CYTOCHROME P450 FAMILY"/>
    <property type="match status" value="1"/>
</dbReference>
<dbReference type="SUPFAM" id="SSF48264">
    <property type="entry name" value="Cytochrome P450"/>
    <property type="match status" value="1"/>
</dbReference>
<keyword evidence="4" id="KW-0560">Oxidoreductase</keyword>
<reference evidence="5" key="2">
    <citation type="submission" date="2023-06" db="EMBL/GenBank/DDBJ databases">
        <title>Genome assembly of Pristionchus species.</title>
        <authorList>
            <person name="Yoshida K."/>
            <person name="Sommer R.J."/>
        </authorList>
    </citation>
    <scope>NUCLEOTIDE SEQUENCE</scope>
    <source>
        <strain evidence="5 7">RS5460</strain>
    </source>
</reference>
<gene>
    <name evidence="5" type="ORF">PMAYCL1PPCAC_15843</name>
    <name evidence="6" type="ORF">PMAYCL1PPCAC_15848</name>
</gene>
<keyword evidence="2 4" id="KW-0503">Monooxygenase</keyword>
<dbReference type="EMBL" id="BTRK01000004">
    <property type="protein sequence ID" value="GMR45647.1"/>
    <property type="molecule type" value="Genomic_DNA"/>
</dbReference>
<reference evidence="7" key="1">
    <citation type="submission" date="2022-10" db="EMBL/GenBank/DDBJ databases">
        <title>Genome assembly of Pristionchus species.</title>
        <authorList>
            <person name="Yoshida K."/>
            <person name="Sommer R.J."/>
        </authorList>
    </citation>
    <scope>NUCLEOTIDE SEQUENCE [LARGE SCALE GENOMIC DNA]</scope>
    <source>
        <strain evidence="6 7">RS5460</strain>
    </source>
</reference>
<dbReference type="InterPro" id="IPR002401">
    <property type="entry name" value="Cyt_P450_E_grp-I"/>
</dbReference>
<dbReference type="AlphaFoldDB" id="A0AAN5CJM1"/>
<protein>
    <recommendedName>
        <fullName evidence="8">Cytochrome P450</fullName>
    </recommendedName>
</protein>